<name>A0ABT2UEX6_9BACL</name>
<sequence length="308" mass="35613">MNHTARKKSVFRKKLFKERWLYLMLVPGILYFLTFKYAPMFGLVMAFQNYQPFLGFFKSEWVGFQHFQRFFTDPAFWMLFKNTITLGLLNIVFFFPLPIILALMLNELRWISYRRVVQTLVYIPHFVSWVVVSSLTYTIFTTEGGLANELLVSMGFDKINPLMTLTGFRPMIVLQFIWKETGWGTIIFLAAIASVNPELYKAAEVDGAGRWRKLWHITLPSIRSTIVILLILRLGTFLDTGFEQLLLMINTMNRELGEVFDTYVYQMGIVGGQFSYTAAVGLFKSVAALLLIVISNTIAKWFGEEGIY</sequence>
<evidence type="ECO:0000256" key="3">
    <source>
        <dbReference type="ARBA" id="ARBA00022692"/>
    </source>
</evidence>
<feature type="transmembrane region" description="Helical" evidence="6">
    <location>
        <begin position="214"/>
        <end position="238"/>
    </location>
</feature>
<evidence type="ECO:0000313" key="8">
    <source>
        <dbReference type="EMBL" id="MCU6793198.1"/>
    </source>
</evidence>
<dbReference type="Pfam" id="PF00528">
    <property type="entry name" value="BPD_transp_1"/>
    <property type="match status" value="1"/>
</dbReference>
<evidence type="ECO:0000256" key="6">
    <source>
        <dbReference type="RuleBase" id="RU363032"/>
    </source>
</evidence>
<reference evidence="8 9" key="1">
    <citation type="submission" date="2022-09" db="EMBL/GenBank/DDBJ databases">
        <authorList>
            <person name="Han X.L."/>
            <person name="Wang Q."/>
            <person name="Lu T."/>
        </authorList>
    </citation>
    <scope>NUCLEOTIDE SEQUENCE [LARGE SCALE GENOMIC DNA]</scope>
    <source>
        <strain evidence="8 9">WQ 127069</strain>
    </source>
</reference>
<feature type="transmembrane region" description="Helical" evidence="6">
    <location>
        <begin position="84"/>
        <end position="105"/>
    </location>
</feature>
<proteinExistence type="inferred from homology"/>
<comment type="caution">
    <text evidence="8">The sequence shown here is derived from an EMBL/GenBank/DDBJ whole genome shotgun (WGS) entry which is preliminary data.</text>
</comment>
<feature type="transmembrane region" description="Helical" evidence="6">
    <location>
        <begin position="172"/>
        <end position="193"/>
    </location>
</feature>
<keyword evidence="4 6" id="KW-1133">Transmembrane helix</keyword>
<evidence type="ECO:0000259" key="7">
    <source>
        <dbReference type="PROSITE" id="PS50928"/>
    </source>
</evidence>
<dbReference type="InterPro" id="IPR035906">
    <property type="entry name" value="MetI-like_sf"/>
</dbReference>
<feature type="transmembrane region" description="Helical" evidence="6">
    <location>
        <begin position="274"/>
        <end position="294"/>
    </location>
</feature>
<protein>
    <submittedName>
        <fullName evidence="8">ABC transporter permease subunit</fullName>
    </submittedName>
</protein>
<dbReference type="InterPro" id="IPR000515">
    <property type="entry name" value="MetI-like"/>
</dbReference>
<dbReference type="PROSITE" id="PS50928">
    <property type="entry name" value="ABC_TM1"/>
    <property type="match status" value="1"/>
</dbReference>
<comment type="subcellular location">
    <subcellularLocation>
        <location evidence="6">Cell membrane</location>
        <topology evidence="6">Multi-pass membrane protein</topology>
    </subcellularLocation>
    <subcellularLocation>
        <location evidence="1">Membrane</location>
        <topology evidence="1">Multi-pass membrane protein</topology>
    </subcellularLocation>
</comment>
<evidence type="ECO:0000256" key="5">
    <source>
        <dbReference type="ARBA" id="ARBA00023136"/>
    </source>
</evidence>
<dbReference type="PANTHER" id="PTHR43496:SF1">
    <property type="entry name" value="POLYGALACTURONAN_RHAMNOGALACTURONAN TRANSPORT SYSTEM PERMEASE PROTEIN YTEP"/>
    <property type="match status" value="1"/>
</dbReference>
<gene>
    <name evidence="8" type="ORF">OB236_13830</name>
</gene>
<dbReference type="SUPFAM" id="SSF161098">
    <property type="entry name" value="MetI-like"/>
    <property type="match status" value="1"/>
</dbReference>
<evidence type="ECO:0000256" key="4">
    <source>
        <dbReference type="ARBA" id="ARBA00022989"/>
    </source>
</evidence>
<organism evidence="8 9">
    <name type="scientific">Paenibacillus baimaensis</name>
    <dbReference type="NCBI Taxonomy" id="2982185"/>
    <lineage>
        <taxon>Bacteria</taxon>
        <taxon>Bacillati</taxon>
        <taxon>Bacillota</taxon>
        <taxon>Bacilli</taxon>
        <taxon>Bacillales</taxon>
        <taxon>Paenibacillaceae</taxon>
        <taxon>Paenibacillus</taxon>
    </lineage>
</organism>
<accession>A0ABT2UEX6</accession>
<keyword evidence="5 6" id="KW-0472">Membrane</keyword>
<feature type="transmembrane region" description="Helical" evidence="6">
    <location>
        <begin position="20"/>
        <end position="47"/>
    </location>
</feature>
<keyword evidence="2 6" id="KW-0813">Transport</keyword>
<dbReference type="PANTHER" id="PTHR43496">
    <property type="entry name" value="PROTEIN LPLB"/>
    <property type="match status" value="1"/>
</dbReference>
<feature type="domain" description="ABC transmembrane type-1" evidence="7">
    <location>
        <begin position="80"/>
        <end position="295"/>
    </location>
</feature>
<feature type="transmembrane region" description="Helical" evidence="6">
    <location>
        <begin position="117"/>
        <end position="140"/>
    </location>
</feature>
<keyword evidence="9" id="KW-1185">Reference proteome</keyword>
<evidence type="ECO:0000313" key="9">
    <source>
        <dbReference type="Proteomes" id="UP001652445"/>
    </source>
</evidence>
<dbReference type="Gene3D" id="1.10.3720.10">
    <property type="entry name" value="MetI-like"/>
    <property type="match status" value="1"/>
</dbReference>
<evidence type="ECO:0000256" key="2">
    <source>
        <dbReference type="ARBA" id="ARBA00022448"/>
    </source>
</evidence>
<dbReference type="EMBL" id="JAOQIO010000038">
    <property type="protein sequence ID" value="MCU6793198.1"/>
    <property type="molecule type" value="Genomic_DNA"/>
</dbReference>
<comment type="similarity">
    <text evidence="6">Belongs to the binding-protein-dependent transport system permease family.</text>
</comment>
<keyword evidence="3 6" id="KW-0812">Transmembrane</keyword>
<dbReference type="Proteomes" id="UP001652445">
    <property type="component" value="Unassembled WGS sequence"/>
</dbReference>
<evidence type="ECO:0000256" key="1">
    <source>
        <dbReference type="ARBA" id="ARBA00004141"/>
    </source>
</evidence>
<dbReference type="CDD" id="cd06261">
    <property type="entry name" value="TM_PBP2"/>
    <property type="match status" value="1"/>
</dbReference>